<dbReference type="STRING" id="1470563.SAMN05444000_102101"/>
<evidence type="ECO:0000313" key="3">
    <source>
        <dbReference type="Proteomes" id="UP000183982"/>
    </source>
</evidence>
<protein>
    <submittedName>
        <fullName evidence="2">Peptidase family M20/M25/M40</fullName>
    </submittedName>
</protein>
<sequence length="92" mass="9931">MRSVWHSPVVEFDAELVETIRNGAIGLGLDHIDIVSSAGHDALLEAHRIPTAVIFTPCRNGISHNEAERIKPEQAEAGANVLVAAVRQVITE</sequence>
<dbReference type="PANTHER" id="PTHR32494">
    <property type="entry name" value="ALLANTOATE DEIMINASE-RELATED"/>
    <property type="match status" value="1"/>
</dbReference>
<dbReference type="Pfam" id="PF01546">
    <property type="entry name" value="Peptidase_M20"/>
    <property type="match status" value="1"/>
</dbReference>
<dbReference type="OrthoDB" id="9808195at2"/>
<evidence type="ECO:0000313" key="2">
    <source>
        <dbReference type="EMBL" id="SHI62172.1"/>
    </source>
</evidence>
<accession>A0A1M6CMA1</accession>
<dbReference type="RefSeq" id="WP_073248893.1">
    <property type="nucleotide sequence ID" value="NZ_FQZQ01000002.1"/>
</dbReference>
<keyword evidence="3" id="KW-1185">Reference proteome</keyword>
<dbReference type="PANTHER" id="PTHR32494:SF5">
    <property type="entry name" value="ALLANTOATE AMIDOHYDROLASE"/>
    <property type="match status" value="1"/>
</dbReference>
<dbReference type="Gene3D" id="3.40.630.10">
    <property type="entry name" value="Zn peptidases"/>
    <property type="match status" value="1"/>
</dbReference>
<dbReference type="InterPro" id="IPR002933">
    <property type="entry name" value="Peptidase_M20"/>
</dbReference>
<dbReference type="SUPFAM" id="SSF53187">
    <property type="entry name" value="Zn-dependent exopeptidases"/>
    <property type="match status" value="1"/>
</dbReference>
<dbReference type="AlphaFoldDB" id="A0A1M6CMA1"/>
<name>A0A1M6CMA1_9RHOB</name>
<organism evidence="2 3">
    <name type="scientific">Shimia gijangensis</name>
    <dbReference type="NCBI Taxonomy" id="1470563"/>
    <lineage>
        <taxon>Bacteria</taxon>
        <taxon>Pseudomonadati</taxon>
        <taxon>Pseudomonadota</taxon>
        <taxon>Alphaproteobacteria</taxon>
        <taxon>Rhodobacterales</taxon>
        <taxon>Roseobacteraceae</taxon>
    </lineage>
</organism>
<proteinExistence type="predicted"/>
<evidence type="ECO:0000256" key="1">
    <source>
        <dbReference type="ARBA" id="ARBA00022801"/>
    </source>
</evidence>
<keyword evidence="1" id="KW-0378">Hydrolase</keyword>
<dbReference type="InterPro" id="IPR010158">
    <property type="entry name" value="Amidase_Cbmase"/>
</dbReference>
<dbReference type="Proteomes" id="UP000183982">
    <property type="component" value="Unassembled WGS sequence"/>
</dbReference>
<dbReference type="EMBL" id="FQZQ01000002">
    <property type="protein sequence ID" value="SHI62172.1"/>
    <property type="molecule type" value="Genomic_DNA"/>
</dbReference>
<reference evidence="3" key="1">
    <citation type="submission" date="2016-11" db="EMBL/GenBank/DDBJ databases">
        <authorList>
            <person name="Varghese N."/>
            <person name="Submissions S."/>
        </authorList>
    </citation>
    <scope>NUCLEOTIDE SEQUENCE [LARGE SCALE GENOMIC DNA]</scope>
    <source>
        <strain evidence="3">DSM 100564</strain>
    </source>
</reference>
<gene>
    <name evidence="2" type="ORF">SAMN05444000_102101</name>
</gene>
<dbReference type="GO" id="GO:0016813">
    <property type="term" value="F:hydrolase activity, acting on carbon-nitrogen (but not peptide) bonds, in linear amidines"/>
    <property type="evidence" value="ECO:0007669"/>
    <property type="project" value="InterPro"/>
</dbReference>